<dbReference type="EMBL" id="OU895880">
    <property type="protein sequence ID" value="CAG9810033.1"/>
    <property type="molecule type" value="Genomic_DNA"/>
</dbReference>
<sequence>MGINDDNFVPPRSHNYIDLDLNMFSSQRLSKPHMITIKRTDENTREFCALMHLQEEKKNLKKYSDMIIQHANAENHVIQKLLAKHQKRQAFYDEQISFHQQTFVENIDDLLYLRNVIENLKERLISIGEENAVREIMGEESDEEKVPNEE</sequence>
<name>A0A9N9WZK1_9DIPT</name>
<gene>
    <name evidence="1" type="ORF">CHIRRI_LOCUS12850</name>
</gene>
<keyword evidence="2" id="KW-1185">Reference proteome</keyword>
<evidence type="ECO:0000313" key="2">
    <source>
        <dbReference type="Proteomes" id="UP001153620"/>
    </source>
</evidence>
<accession>A0A9N9WZK1</accession>
<protein>
    <submittedName>
        <fullName evidence="1">Uncharacterized protein</fullName>
    </submittedName>
</protein>
<reference evidence="1" key="1">
    <citation type="submission" date="2022-01" db="EMBL/GenBank/DDBJ databases">
        <authorList>
            <person name="King R."/>
        </authorList>
    </citation>
    <scope>NUCLEOTIDE SEQUENCE</scope>
</reference>
<reference evidence="1" key="2">
    <citation type="submission" date="2022-10" db="EMBL/GenBank/DDBJ databases">
        <authorList>
            <consortium name="ENA_rothamsted_submissions"/>
            <consortium name="culmorum"/>
            <person name="King R."/>
        </authorList>
    </citation>
    <scope>NUCLEOTIDE SEQUENCE</scope>
</reference>
<evidence type="ECO:0000313" key="1">
    <source>
        <dbReference type="EMBL" id="CAG9810033.1"/>
    </source>
</evidence>
<proteinExistence type="predicted"/>
<dbReference type="Proteomes" id="UP001153620">
    <property type="component" value="Chromosome 4"/>
</dbReference>
<organism evidence="1 2">
    <name type="scientific">Chironomus riparius</name>
    <dbReference type="NCBI Taxonomy" id="315576"/>
    <lineage>
        <taxon>Eukaryota</taxon>
        <taxon>Metazoa</taxon>
        <taxon>Ecdysozoa</taxon>
        <taxon>Arthropoda</taxon>
        <taxon>Hexapoda</taxon>
        <taxon>Insecta</taxon>
        <taxon>Pterygota</taxon>
        <taxon>Neoptera</taxon>
        <taxon>Endopterygota</taxon>
        <taxon>Diptera</taxon>
        <taxon>Nematocera</taxon>
        <taxon>Chironomoidea</taxon>
        <taxon>Chironomidae</taxon>
        <taxon>Chironominae</taxon>
        <taxon>Chironomus</taxon>
    </lineage>
</organism>
<dbReference type="AlphaFoldDB" id="A0A9N9WZK1"/>